<gene>
    <name evidence="1" type="ORF">AMTR_s00056p00080310</name>
</gene>
<evidence type="ECO:0000313" key="1">
    <source>
        <dbReference type="EMBL" id="ERN15106.1"/>
    </source>
</evidence>
<keyword evidence="2" id="KW-1185">Reference proteome</keyword>
<dbReference type="Proteomes" id="UP000017836">
    <property type="component" value="Unassembled WGS sequence"/>
</dbReference>
<protein>
    <submittedName>
        <fullName evidence="1">Uncharacterized protein</fullName>
    </submittedName>
</protein>
<reference evidence="2" key="1">
    <citation type="journal article" date="2013" name="Science">
        <title>The Amborella genome and the evolution of flowering plants.</title>
        <authorList>
            <consortium name="Amborella Genome Project"/>
        </authorList>
    </citation>
    <scope>NUCLEOTIDE SEQUENCE [LARGE SCALE GENOMIC DNA]</scope>
</reference>
<organism evidence="1 2">
    <name type="scientific">Amborella trichopoda</name>
    <dbReference type="NCBI Taxonomy" id="13333"/>
    <lineage>
        <taxon>Eukaryota</taxon>
        <taxon>Viridiplantae</taxon>
        <taxon>Streptophyta</taxon>
        <taxon>Embryophyta</taxon>
        <taxon>Tracheophyta</taxon>
        <taxon>Spermatophyta</taxon>
        <taxon>Magnoliopsida</taxon>
        <taxon>Amborellales</taxon>
        <taxon>Amborellaceae</taxon>
        <taxon>Amborella</taxon>
    </lineage>
</organism>
<accession>U5CPL9</accession>
<proteinExistence type="predicted"/>
<dbReference type="AlphaFoldDB" id="U5CPL9"/>
<sequence>MLPEFWTLRYTEDRRRALHIHPSSSKRHITILSDGFHVVGRDPDLAARVGLWNDVAPPMTRSGPACGATRVLGC</sequence>
<dbReference type="EMBL" id="KI392510">
    <property type="protein sequence ID" value="ERN15106.1"/>
    <property type="molecule type" value="Genomic_DNA"/>
</dbReference>
<dbReference type="Gramene" id="ERN15106">
    <property type="protein sequence ID" value="ERN15106"/>
    <property type="gene ID" value="AMTR_s00056p00080310"/>
</dbReference>
<evidence type="ECO:0000313" key="2">
    <source>
        <dbReference type="Proteomes" id="UP000017836"/>
    </source>
</evidence>
<dbReference type="HOGENOM" id="CLU_2691081_0_0_1"/>
<name>U5CPL9_AMBTC</name>